<gene>
    <name evidence="2" type="ORF">WR25_24563</name>
</gene>
<dbReference type="EMBL" id="LIAE01008682">
    <property type="protein sequence ID" value="PAV72881.1"/>
    <property type="molecule type" value="Genomic_DNA"/>
</dbReference>
<sequence>MARSARGNSQRGNQAGIGTPHAARARIDGEDERPFSINLNSHIDPTIDDAERNAQNRANHCFARQGTNFWFVRLDCESGRCETGNGGRRDGRCP</sequence>
<keyword evidence="3" id="KW-1185">Reference proteome</keyword>
<accession>A0A2A2KG07</accession>
<comment type="caution">
    <text evidence="2">The sequence shown here is derived from an EMBL/GenBank/DDBJ whole genome shotgun (WGS) entry which is preliminary data.</text>
</comment>
<feature type="compositionally biased region" description="Polar residues" evidence="1">
    <location>
        <begin position="1"/>
        <end position="13"/>
    </location>
</feature>
<dbReference type="AlphaFoldDB" id="A0A2A2KG07"/>
<reference evidence="2 3" key="1">
    <citation type="journal article" date="2017" name="Curr. Biol.">
        <title>Genome architecture and evolution of a unichromosomal asexual nematode.</title>
        <authorList>
            <person name="Fradin H."/>
            <person name="Zegar C."/>
            <person name="Gutwein M."/>
            <person name="Lucas J."/>
            <person name="Kovtun M."/>
            <person name="Corcoran D."/>
            <person name="Baugh L.R."/>
            <person name="Kiontke K."/>
            <person name="Gunsalus K."/>
            <person name="Fitch D.H."/>
            <person name="Piano F."/>
        </authorList>
    </citation>
    <scope>NUCLEOTIDE SEQUENCE [LARGE SCALE GENOMIC DNA]</scope>
    <source>
        <strain evidence="2">PF1309</strain>
    </source>
</reference>
<protein>
    <submittedName>
        <fullName evidence="2">Uncharacterized protein</fullName>
    </submittedName>
</protein>
<name>A0A2A2KG07_9BILA</name>
<dbReference type="Proteomes" id="UP000218231">
    <property type="component" value="Unassembled WGS sequence"/>
</dbReference>
<feature type="region of interest" description="Disordered" evidence="1">
    <location>
        <begin position="1"/>
        <end position="43"/>
    </location>
</feature>
<evidence type="ECO:0000313" key="3">
    <source>
        <dbReference type="Proteomes" id="UP000218231"/>
    </source>
</evidence>
<feature type="compositionally biased region" description="Basic and acidic residues" evidence="1">
    <location>
        <begin position="25"/>
        <end position="34"/>
    </location>
</feature>
<evidence type="ECO:0000256" key="1">
    <source>
        <dbReference type="SAM" id="MobiDB-lite"/>
    </source>
</evidence>
<evidence type="ECO:0000313" key="2">
    <source>
        <dbReference type="EMBL" id="PAV72881.1"/>
    </source>
</evidence>
<proteinExistence type="predicted"/>
<organism evidence="2 3">
    <name type="scientific">Diploscapter pachys</name>
    <dbReference type="NCBI Taxonomy" id="2018661"/>
    <lineage>
        <taxon>Eukaryota</taxon>
        <taxon>Metazoa</taxon>
        <taxon>Ecdysozoa</taxon>
        <taxon>Nematoda</taxon>
        <taxon>Chromadorea</taxon>
        <taxon>Rhabditida</taxon>
        <taxon>Rhabditina</taxon>
        <taxon>Rhabditomorpha</taxon>
        <taxon>Rhabditoidea</taxon>
        <taxon>Rhabditidae</taxon>
        <taxon>Diploscapter</taxon>
    </lineage>
</organism>